<sequence>MVKKNTAENEVKEAKKKKFLVRKFVKELKRVRWPSSKKSWASFIQVIVFSLIFTLIVIGFVTLITFIFTKSGIKTGGI</sequence>
<dbReference type="GO" id="GO:0006886">
    <property type="term" value="P:intracellular protein transport"/>
    <property type="evidence" value="ECO:0007669"/>
    <property type="project" value="InterPro"/>
</dbReference>
<protein>
    <submittedName>
        <fullName evidence="9">Preprotein translocase subunit SecE</fullName>
    </submittedName>
</protein>
<dbReference type="HOGENOM" id="CLU_196746_1_0_14"/>
<dbReference type="Pfam" id="PF00584">
    <property type="entry name" value="SecE"/>
    <property type="match status" value="1"/>
</dbReference>
<keyword evidence="7 8" id="KW-0472">Membrane</keyword>
<evidence type="ECO:0000313" key="9">
    <source>
        <dbReference type="EMBL" id="AIA33636.1"/>
    </source>
</evidence>
<keyword evidence="2" id="KW-0813">Transport</keyword>
<dbReference type="EMBL" id="CP005933">
    <property type="protein sequence ID" value="AIA33636.1"/>
    <property type="molecule type" value="Genomic_DNA"/>
</dbReference>
<evidence type="ECO:0000256" key="3">
    <source>
        <dbReference type="ARBA" id="ARBA00022692"/>
    </source>
</evidence>
<accession>A0A059Y7K2</accession>
<evidence type="ECO:0000256" key="5">
    <source>
        <dbReference type="ARBA" id="ARBA00022989"/>
    </source>
</evidence>
<dbReference type="InterPro" id="IPR038379">
    <property type="entry name" value="SecE_sf"/>
</dbReference>
<proteinExistence type="predicted"/>
<dbReference type="RefSeq" id="WP_014829857.1">
    <property type="nucleotide sequence ID" value="NZ_CP005933.1"/>
</dbReference>
<reference evidence="9 10" key="1">
    <citation type="submission" date="2013-04" db="EMBL/GenBank/DDBJ databases">
        <authorList>
            <person name="Lin L."/>
            <person name="Zeng Z."/>
            <person name="Xie J."/>
            <person name="Luo L."/>
            <person name="Yang Z."/>
            <person name="Liang W."/>
            <person name="Lin H."/>
            <person name="Dong C."/>
            <person name="Sun Y."/>
        </authorList>
    </citation>
    <scope>NUCLEOTIDE SEQUENCE [LARGE SCALE GENOMIC DNA]</scope>
    <source>
        <strain evidence="9 10">CQ-W70</strain>
    </source>
</reference>
<evidence type="ECO:0000256" key="8">
    <source>
        <dbReference type="SAM" id="Phobius"/>
    </source>
</evidence>
<dbReference type="GO" id="GO:0016020">
    <property type="term" value="C:membrane"/>
    <property type="evidence" value="ECO:0007669"/>
    <property type="project" value="UniProtKB-SubCell"/>
</dbReference>
<dbReference type="NCBIfam" id="TIGR00964">
    <property type="entry name" value="secE_bact"/>
    <property type="match status" value="1"/>
</dbReference>
<keyword evidence="5 8" id="KW-1133">Transmembrane helix</keyword>
<dbReference type="GO" id="GO:0008320">
    <property type="term" value="F:protein transmembrane transporter activity"/>
    <property type="evidence" value="ECO:0007669"/>
    <property type="project" value="InterPro"/>
</dbReference>
<evidence type="ECO:0000256" key="4">
    <source>
        <dbReference type="ARBA" id="ARBA00022927"/>
    </source>
</evidence>
<keyword evidence="4" id="KW-0653">Protein transport</keyword>
<dbReference type="InterPro" id="IPR005807">
    <property type="entry name" value="SecE_bac"/>
</dbReference>
<gene>
    <name evidence="9" type="primary">secE</name>
    <name evidence="9" type="ORF">K668_00220</name>
</gene>
<dbReference type="Proteomes" id="UP000027182">
    <property type="component" value="Chromosome"/>
</dbReference>
<evidence type="ECO:0000313" key="10">
    <source>
        <dbReference type="Proteomes" id="UP000027182"/>
    </source>
</evidence>
<keyword evidence="6" id="KW-0811">Translocation</keyword>
<dbReference type="GO" id="GO:0006605">
    <property type="term" value="P:protein targeting"/>
    <property type="evidence" value="ECO:0007669"/>
    <property type="project" value="InterPro"/>
</dbReference>
<dbReference type="Gene3D" id="1.20.5.1030">
    <property type="entry name" value="Preprotein translocase secy subunit"/>
    <property type="match status" value="1"/>
</dbReference>
<evidence type="ECO:0000256" key="1">
    <source>
        <dbReference type="ARBA" id="ARBA00004370"/>
    </source>
</evidence>
<dbReference type="AlphaFoldDB" id="A0A059Y7K2"/>
<organism evidence="9 10">
    <name type="scientific">Mycoplasmopsis bovis CQ-W70</name>
    <dbReference type="NCBI Taxonomy" id="1316930"/>
    <lineage>
        <taxon>Bacteria</taxon>
        <taxon>Bacillati</taxon>
        <taxon>Mycoplasmatota</taxon>
        <taxon>Mycoplasmoidales</taxon>
        <taxon>Metamycoplasmataceae</taxon>
        <taxon>Mycoplasmopsis</taxon>
    </lineage>
</organism>
<dbReference type="InterPro" id="IPR001901">
    <property type="entry name" value="Translocase_SecE/Sec61-g"/>
</dbReference>
<evidence type="ECO:0000256" key="7">
    <source>
        <dbReference type="ARBA" id="ARBA00023136"/>
    </source>
</evidence>
<dbReference type="PATRIC" id="fig|1316930.3.peg.46"/>
<dbReference type="KEGG" id="mbq:K668_00220"/>
<evidence type="ECO:0000256" key="6">
    <source>
        <dbReference type="ARBA" id="ARBA00023010"/>
    </source>
</evidence>
<dbReference type="GO" id="GO:0009306">
    <property type="term" value="P:protein secretion"/>
    <property type="evidence" value="ECO:0007669"/>
    <property type="project" value="InterPro"/>
</dbReference>
<keyword evidence="3 8" id="KW-0812">Transmembrane</keyword>
<feature type="transmembrane region" description="Helical" evidence="8">
    <location>
        <begin position="43"/>
        <end position="68"/>
    </location>
</feature>
<name>A0A059Y7K2_MYCBV</name>
<comment type="subcellular location">
    <subcellularLocation>
        <location evidence="1">Membrane</location>
    </subcellularLocation>
</comment>
<evidence type="ECO:0000256" key="2">
    <source>
        <dbReference type="ARBA" id="ARBA00022448"/>
    </source>
</evidence>